<keyword evidence="2" id="KW-1133">Transmembrane helix</keyword>
<keyword evidence="2" id="KW-0812">Transmembrane</keyword>
<dbReference type="KEGG" id="clec:106664304"/>
<organism evidence="3 4">
    <name type="scientific">Cimex lectularius</name>
    <name type="common">Bed bug</name>
    <name type="synonym">Acanthia lectularia</name>
    <dbReference type="NCBI Taxonomy" id="79782"/>
    <lineage>
        <taxon>Eukaryota</taxon>
        <taxon>Metazoa</taxon>
        <taxon>Ecdysozoa</taxon>
        <taxon>Arthropoda</taxon>
        <taxon>Hexapoda</taxon>
        <taxon>Insecta</taxon>
        <taxon>Pterygota</taxon>
        <taxon>Neoptera</taxon>
        <taxon>Paraneoptera</taxon>
        <taxon>Hemiptera</taxon>
        <taxon>Heteroptera</taxon>
        <taxon>Panheteroptera</taxon>
        <taxon>Cimicomorpha</taxon>
        <taxon>Cimicidae</taxon>
        <taxon>Cimex</taxon>
    </lineage>
</organism>
<feature type="region of interest" description="Disordered" evidence="1">
    <location>
        <begin position="113"/>
        <end position="144"/>
    </location>
</feature>
<keyword evidence="2" id="KW-0472">Membrane</keyword>
<name>A0A8I6SMG1_CIMLE</name>
<dbReference type="OrthoDB" id="8197295at2759"/>
<protein>
    <submittedName>
        <fullName evidence="3">Uncharacterized protein</fullName>
    </submittedName>
</protein>
<keyword evidence="4" id="KW-1185">Reference proteome</keyword>
<dbReference type="AlphaFoldDB" id="A0A8I6SMG1"/>
<evidence type="ECO:0000256" key="1">
    <source>
        <dbReference type="SAM" id="MobiDB-lite"/>
    </source>
</evidence>
<evidence type="ECO:0000313" key="3">
    <source>
        <dbReference type="EnsemblMetazoa" id="XP_024083791.1"/>
    </source>
</evidence>
<dbReference type="GeneID" id="106664304"/>
<feature type="transmembrane region" description="Helical" evidence="2">
    <location>
        <begin position="160"/>
        <end position="181"/>
    </location>
</feature>
<reference evidence="3" key="1">
    <citation type="submission" date="2022-01" db="UniProtKB">
        <authorList>
            <consortium name="EnsemblMetazoa"/>
        </authorList>
    </citation>
    <scope>IDENTIFICATION</scope>
</reference>
<dbReference type="EnsemblMetazoa" id="XM_014389909.2">
    <property type="protein sequence ID" value="XP_014245395.1"/>
    <property type="gene ID" value="LOC106664304"/>
</dbReference>
<proteinExistence type="predicted"/>
<dbReference type="RefSeq" id="XP_014245394.1">
    <property type="nucleotide sequence ID" value="XM_014389908.2"/>
</dbReference>
<evidence type="ECO:0000313" key="4">
    <source>
        <dbReference type="Proteomes" id="UP000494040"/>
    </source>
</evidence>
<sequence length="216" mass="24879">MPPDMMDKSVATDGDFQGDGEWKRVQLEWLLAALVDSKVVAMKADSGYMKYHAQYHHQKSGLPRHHHHHHCRHKGHSRKSALCKVRQWDDGSAMLVSQSKRLRGGEERYVTLDMDSEDSDATRRKKKKKRRNVGPMLNRPPLVNKPKIVDPEDLPKRARWTIIITAGFLLLTCMLLVGITLRMAPIIDQMVHNQNEELINSLNRQETDYNETILIA</sequence>
<feature type="compositionally biased region" description="Basic residues" evidence="1">
    <location>
        <begin position="123"/>
        <end position="132"/>
    </location>
</feature>
<dbReference type="RefSeq" id="XP_024083791.1">
    <property type="nucleotide sequence ID" value="XM_024228023.1"/>
</dbReference>
<accession>A0A8I6SMG1</accession>
<dbReference type="EnsemblMetazoa" id="XM_014389908.2">
    <property type="protein sequence ID" value="XP_014245394.1"/>
    <property type="gene ID" value="LOC106664304"/>
</dbReference>
<dbReference type="Proteomes" id="UP000494040">
    <property type="component" value="Unassembled WGS sequence"/>
</dbReference>
<dbReference type="EnsemblMetazoa" id="XM_024228023.1">
    <property type="protein sequence ID" value="XP_024083791.1"/>
    <property type="gene ID" value="LOC106664304"/>
</dbReference>
<dbReference type="RefSeq" id="XP_014245395.1">
    <property type="nucleotide sequence ID" value="XM_014389909.2"/>
</dbReference>
<evidence type="ECO:0000256" key="2">
    <source>
        <dbReference type="SAM" id="Phobius"/>
    </source>
</evidence>